<comment type="caution">
    <text evidence="1">The sequence shown here is derived from an EMBL/GenBank/DDBJ whole genome shotgun (WGS) entry which is preliminary data.</text>
</comment>
<dbReference type="RefSeq" id="WP_188257439.1">
    <property type="nucleotide sequence ID" value="NZ_JABVCF010000017.1"/>
</dbReference>
<gene>
    <name evidence="1" type="ORF">KEU06_25075</name>
</gene>
<sequence>MPINVNNPEADALTRRFAHMAGVSITDAIVIAMKEAIERRRVAESPLQTAARLREKHGVNLRKAAKKPLPREVFDKMWESE</sequence>
<evidence type="ECO:0000313" key="2">
    <source>
        <dbReference type="Proteomes" id="UP000680348"/>
    </source>
</evidence>
<proteinExistence type="predicted"/>
<dbReference type="InterPro" id="IPR011660">
    <property type="entry name" value="VapB-like"/>
</dbReference>
<keyword evidence="2" id="KW-1185">Reference proteome</keyword>
<evidence type="ECO:0000313" key="1">
    <source>
        <dbReference type="EMBL" id="MBS3651884.1"/>
    </source>
</evidence>
<dbReference type="EMBL" id="JAGWCR010000017">
    <property type="protein sequence ID" value="MBS3651884.1"/>
    <property type="molecule type" value="Genomic_DNA"/>
</dbReference>
<dbReference type="AlphaFoldDB" id="A0A942E184"/>
<accession>A0A942E184</accession>
<protein>
    <submittedName>
        <fullName evidence="1">Type II toxin-antitoxin system VapB family antitoxin</fullName>
    </submittedName>
</protein>
<dbReference type="Proteomes" id="UP000680348">
    <property type="component" value="Unassembled WGS sequence"/>
</dbReference>
<dbReference type="Pfam" id="PF07704">
    <property type="entry name" value="PSK_trans_fac"/>
    <property type="match status" value="1"/>
</dbReference>
<organism evidence="1 2">
    <name type="scientific">Pseudaminobacter soli</name>
    <name type="common">ex Zhang et al. 2022</name>
    <dbReference type="NCBI Taxonomy" id="2831468"/>
    <lineage>
        <taxon>Bacteria</taxon>
        <taxon>Pseudomonadati</taxon>
        <taxon>Pseudomonadota</taxon>
        <taxon>Alphaproteobacteria</taxon>
        <taxon>Hyphomicrobiales</taxon>
        <taxon>Phyllobacteriaceae</taxon>
        <taxon>Pseudaminobacter</taxon>
    </lineage>
</organism>
<name>A0A942E184_9HYPH</name>
<reference evidence="1" key="1">
    <citation type="submission" date="2021-04" db="EMBL/GenBank/DDBJ databases">
        <title>Pseudaminobacter soli sp. nov., isolated from paddy soil contaminated by heavy metals.</title>
        <authorList>
            <person name="Zhang K."/>
        </authorList>
    </citation>
    <scope>NUCLEOTIDE SEQUENCE</scope>
    <source>
        <strain evidence="1">19-2017</strain>
    </source>
</reference>